<dbReference type="Proteomes" id="UP000256964">
    <property type="component" value="Unassembled WGS sequence"/>
</dbReference>
<proteinExistence type="predicted"/>
<accession>A0A371DEH1</accession>
<feature type="region of interest" description="Disordered" evidence="1">
    <location>
        <begin position="20"/>
        <end position="42"/>
    </location>
</feature>
<organism evidence="2 3">
    <name type="scientific">Lentinus brumalis</name>
    <dbReference type="NCBI Taxonomy" id="2498619"/>
    <lineage>
        <taxon>Eukaryota</taxon>
        <taxon>Fungi</taxon>
        <taxon>Dikarya</taxon>
        <taxon>Basidiomycota</taxon>
        <taxon>Agaricomycotina</taxon>
        <taxon>Agaricomycetes</taxon>
        <taxon>Polyporales</taxon>
        <taxon>Polyporaceae</taxon>
        <taxon>Lentinus</taxon>
    </lineage>
</organism>
<evidence type="ECO:0000313" key="3">
    <source>
        <dbReference type="Proteomes" id="UP000256964"/>
    </source>
</evidence>
<dbReference type="EMBL" id="KZ857397">
    <property type="protein sequence ID" value="RDX50927.1"/>
    <property type="molecule type" value="Genomic_DNA"/>
</dbReference>
<reference evidence="2 3" key="1">
    <citation type="journal article" date="2018" name="Biotechnol. Biofuels">
        <title>Integrative visual omics of the white-rot fungus Polyporus brumalis exposes the biotechnological potential of its oxidative enzymes for delignifying raw plant biomass.</title>
        <authorList>
            <person name="Miyauchi S."/>
            <person name="Rancon A."/>
            <person name="Drula E."/>
            <person name="Hage H."/>
            <person name="Chaduli D."/>
            <person name="Favel A."/>
            <person name="Grisel S."/>
            <person name="Henrissat B."/>
            <person name="Herpoel-Gimbert I."/>
            <person name="Ruiz-Duenas F.J."/>
            <person name="Chevret D."/>
            <person name="Hainaut M."/>
            <person name="Lin J."/>
            <person name="Wang M."/>
            <person name="Pangilinan J."/>
            <person name="Lipzen A."/>
            <person name="Lesage-Meessen L."/>
            <person name="Navarro D."/>
            <person name="Riley R."/>
            <person name="Grigoriev I.V."/>
            <person name="Zhou S."/>
            <person name="Raouche S."/>
            <person name="Rosso M.N."/>
        </authorList>
    </citation>
    <scope>NUCLEOTIDE SEQUENCE [LARGE SCALE GENOMIC DNA]</scope>
    <source>
        <strain evidence="2 3">BRFM 1820</strain>
    </source>
</reference>
<evidence type="ECO:0000313" key="2">
    <source>
        <dbReference type="EMBL" id="RDX50927.1"/>
    </source>
</evidence>
<sequence length="211" mass="23230">MTCMRALPWAQWLERTTLSGPSLDASEAPPSSGTYMTRSRSCGRSTSTLSAYRITRWSDTRHCPSRGWPKPQYPTTTPLPSRLRGCSILDGTFMGSSPSGRSLCANRVAICSVSPQAHEPSSCRCVPMCGTCFHTDFKLNTFCGHPRSDWALRIPKALSKFCLEVQRLDTQSSFPWPLPRCCFFGVLFGLKLPDGAIALRCAVTPQFILGA</sequence>
<keyword evidence="3" id="KW-1185">Reference proteome</keyword>
<gene>
    <name evidence="2" type="ORF">OH76DRAFT_372853</name>
</gene>
<protein>
    <submittedName>
        <fullName evidence="2">Uncharacterized protein</fullName>
    </submittedName>
</protein>
<evidence type="ECO:0000256" key="1">
    <source>
        <dbReference type="SAM" id="MobiDB-lite"/>
    </source>
</evidence>
<name>A0A371DEH1_9APHY</name>
<dbReference type="AlphaFoldDB" id="A0A371DEH1"/>